<dbReference type="EMBL" id="CP064760">
    <property type="protein sequence ID" value="QPE04980.1"/>
    <property type="molecule type" value="Genomic_DNA"/>
</dbReference>
<protein>
    <recommendedName>
        <fullName evidence="4">VWFA domain-containing protein</fullName>
    </recommendedName>
</protein>
<evidence type="ECO:0000313" key="2">
    <source>
        <dbReference type="EMBL" id="QPE04980.1"/>
    </source>
</evidence>
<evidence type="ECO:0008006" key="4">
    <source>
        <dbReference type="Google" id="ProtNLM"/>
    </source>
</evidence>
<organism evidence="2 3">
    <name type="scientific">Microbacterium schleiferi</name>
    <dbReference type="NCBI Taxonomy" id="69362"/>
    <lineage>
        <taxon>Bacteria</taxon>
        <taxon>Bacillati</taxon>
        <taxon>Actinomycetota</taxon>
        <taxon>Actinomycetes</taxon>
        <taxon>Micrococcales</taxon>
        <taxon>Microbacteriaceae</taxon>
        <taxon>Microbacterium</taxon>
    </lineage>
</organism>
<sequence length="350" mass="36357">MSMLPADQAGNIVLISDGVDTCAPPTSCEVAAELHHDNPLVNINVVAFGVDDDEEAQQQMTCIGGVGGGTAVSASNPDELLSRLKAATLNDRTVLSARGYEGIELGMTLAEVRSLIGDSEIIDTYRRDGVIIVVIDCGWGTVELRDDRVYSIVPADTATQNAERFGAGSTLASLEATYGAPVTADMSEVNTVVYQAQLGSRVGYRVTYDPNTDTVLTIIVCRCVSSASATDAGQWEIDFDGIGPLELGMTEAEALEAAPELVETDDGRWEIESIGLVAVTSEGTIESISVSRPPSSYAPGPSGAFLPHARGIRLGNPSAGLAGAFPGGPTAHTSSRAGRTISLPTAPAIC</sequence>
<evidence type="ECO:0000313" key="3">
    <source>
        <dbReference type="Proteomes" id="UP000594480"/>
    </source>
</evidence>
<dbReference type="AlphaFoldDB" id="A0A7S8MZ29"/>
<dbReference type="RefSeq" id="WP_195693001.1">
    <property type="nucleotide sequence ID" value="NZ_CP064760.1"/>
</dbReference>
<accession>A0A7S8MZ29</accession>
<dbReference type="SUPFAM" id="SSF53300">
    <property type="entry name" value="vWA-like"/>
    <property type="match status" value="1"/>
</dbReference>
<reference evidence="2 3" key="1">
    <citation type="submission" date="2020-11" db="EMBL/GenBank/DDBJ databases">
        <title>Amino acid is mineralized and recycled by bacteria in oceanic microbiome.</title>
        <authorList>
            <person name="Zheng L.Y."/>
        </authorList>
    </citation>
    <scope>NUCLEOTIDE SEQUENCE [LARGE SCALE GENOMIC DNA]</scope>
    <source>
        <strain evidence="2 3">A32-1</strain>
    </source>
</reference>
<dbReference type="InterPro" id="IPR036465">
    <property type="entry name" value="vWFA_dom_sf"/>
</dbReference>
<gene>
    <name evidence="2" type="ORF">IT882_02330</name>
</gene>
<evidence type="ECO:0000256" key="1">
    <source>
        <dbReference type="SAM" id="MobiDB-lite"/>
    </source>
</evidence>
<keyword evidence="3" id="KW-1185">Reference proteome</keyword>
<name>A0A7S8MZ29_9MICO</name>
<proteinExistence type="predicted"/>
<dbReference type="Gene3D" id="3.40.50.410">
    <property type="entry name" value="von Willebrand factor, type A domain"/>
    <property type="match status" value="1"/>
</dbReference>
<dbReference type="KEGG" id="msf:IT882_02330"/>
<dbReference type="Proteomes" id="UP000594480">
    <property type="component" value="Chromosome"/>
</dbReference>
<feature type="region of interest" description="Disordered" evidence="1">
    <location>
        <begin position="323"/>
        <end position="350"/>
    </location>
</feature>